<name>Q0UL94_PHANO</name>
<protein>
    <submittedName>
        <fullName evidence="1">Uncharacterized protein</fullName>
    </submittedName>
</protein>
<dbReference type="EMBL" id="CH445335">
    <property type="protein sequence ID" value="EAT84936.1"/>
    <property type="molecule type" value="Genomic_DNA"/>
</dbReference>
<reference evidence="2" key="1">
    <citation type="journal article" date="2007" name="Plant Cell">
        <title>Dothideomycete-plant interactions illuminated by genome sequencing and EST analysis of the wheat pathogen Stagonospora nodorum.</title>
        <authorList>
            <person name="Hane J.K."/>
            <person name="Lowe R.G."/>
            <person name="Solomon P.S."/>
            <person name="Tan K.C."/>
            <person name="Schoch C.L."/>
            <person name="Spatafora J.W."/>
            <person name="Crous P.W."/>
            <person name="Kodira C."/>
            <person name="Birren B.W."/>
            <person name="Galagan J.E."/>
            <person name="Torriani S.F."/>
            <person name="McDonald B.A."/>
            <person name="Oliver R.P."/>
        </authorList>
    </citation>
    <scope>NUCLEOTIDE SEQUENCE [LARGE SCALE GENOMIC DNA]</scope>
    <source>
        <strain evidence="2">SN15 / ATCC MYA-4574 / FGSC 10173</strain>
    </source>
</reference>
<accession>Q0UL94</accession>
<dbReference type="RefSeq" id="XP_001797804.1">
    <property type="nucleotide sequence ID" value="XM_001797752.1"/>
</dbReference>
<dbReference type="VEuPathDB" id="FungiDB:JI435_074690"/>
<evidence type="ECO:0000313" key="2">
    <source>
        <dbReference type="Proteomes" id="UP000001055"/>
    </source>
</evidence>
<proteinExistence type="predicted"/>
<organism evidence="1 2">
    <name type="scientific">Phaeosphaeria nodorum (strain SN15 / ATCC MYA-4574 / FGSC 10173)</name>
    <name type="common">Glume blotch fungus</name>
    <name type="synonym">Parastagonospora nodorum</name>
    <dbReference type="NCBI Taxonomy" id="321614"/>
    <lineage>
        <taxon>Eukaryota</taxon>
        <taxon>Fungi</taxon>
        <taxon>Dikarya</taxon>
        <taxon>Ascomycota</taxon>
        <taxon>Pezizomycotina</taxon>
        <taxon>Dothideomycetes</taxon>
        <taxon>Pleosporomycetidae</taxon>
        <taxon>Pleosporales</taxon>
        <taxon>Pleosporineae</taxon>
        <taxon>Phaeosphaeriaceae</taxon>
        <taxon>Parastagonospora</taxon>
    </lineage>
</organism>
<dbReference type="Proteomes" id="UP000001055">
    <property type="component" value="Unassembled WGS sequence"/>
</dbReference>
<dbReference type="InParanoid" id="Q0UL94"/>
<dbReference type="GeneID" id="5974697"/>
<dbReference type="KEGG" id="pno:SNOG_07470"/>
<evidence type="ECO:0000313" key="1">
    <source>
        <dbReference type="EMBL" id="EAT84936.1"/>
    </source>
</evidence>
<sequence length="171" mass="19467">MSTEVKDYKLCYVEHLLQSQGCCHLCMIVLSSLPEESKSKPMAMVILSAVPMDDYGIDSFPLRVQIGETESEYCKWEAFASPFLFLRTHNSLSRPSSCTKLTDRGVAGQEDMFDAPKLVHNLRIKWQVSNENYPDYLGRCEAVPGWKSSKMPYHLTSFHETSEKRFASSVI</sequence>
<dbReference type="AlphaFoldDB" id="Q0UL94"/>
<gene>
    <name evidence="1" type="ORF">SNOG_07470</name>
</gene>